<protein>
    <submittedName>
        <fullName evidence="1">Uncharacterized protein</fullName>
    </submittedName>
</protein>
<organism evidence="1">
    <name type="scientific">Ditylum brightwellii</name>
    <dbReference type="NCBI Taxonomy" id="49249"/>
    <lineage>
        <taxon>Eukaryota</taxon>
        <taxon>Sar</taxon>
        <taxon>Stramenopiles</taxon>
        <taxon>Ochrophyta</taxon>
        <taxon>Bacillariophyta</taxon>
        <taxon>Mediophyceae</taxon>
        <taxon>Lithodesmiophycidae</taxon>
        <taxon>Lithodesmiales</taxon>
        <taxon>Lithodesmiaceae</taxon>
        <taxon>Ditylum</taxon>
    </lineage>
</organism>
<gene>
    <name evidence="1" type="ORF">DBRI00130_LOCUS5324</name>
</gene>
<proteinExistence type="predicted"/>
<reference evidence="1" key="1">
    <citation type="submission" date="2021-01" db="EMBL/GenBank/DDBJ databases">
        <authorList>
            <person name="Corre E."/>
            <person name="Pelletier E."/>
            <person name="Niang G."/>
            <person name="Scheremetjew M."/>
            <person name="Finn R."/>
            <person name="Kale V."/>
            <person name="Holt S."/>
            <person name="Cochrane G."/>
            <person name="Meng A."/>
            <person name="Brown T."/>
            <person name="Cohen L."/>
        </authorList>
    </citation>
    <scope>NUCLEOTIDE SEQUENCE</scope>
    <source>
        <strain evidence="1">GSO104</strain>
    </source>
</reference>
<accession>A0A7S4QNM2</accession>
<dbReference type="EMBL" id="HBNS01006575">
    <property type="protein sequence ID" value="CAE4588812.1"/>
    <property type="molecule type" value="Transcribed_RNA"/>
</dbReference>
<sequence>MDAHAETKKCMYWAPSKYQKDICAVNVSSTDTVFLIDGIIYKQRYEMTSFPGNIITYPFFHFQEWKRYYRPSMLAPLNHPTLTKNGGVLIKEGILPLLPPLSSPSSPFTHHLPHKSGVYAEMKTPSSSLLSSSTARFCLRSSQKKNPPQPLTSQCDEVVSWRNHQYIGKEMDGHDDQQQRGTVVHILNTGRIWDDTSTTTIHDAVEEDDVTLAMTMQITSTQSLDVYALDDLLDVAESNMVIWASSLHFQQQPCVLLLHVAGATEEVKTKLAKRFQNDNFSEISHKDDGSSSRGRHYLESCLISAIFSKSTNEHVSRKALMNMAMEAAPTRWVITGLELERGMVLSKEISVLAKRAAKVHRDIAGNVFWIPQFATDDDFLFSTNKDEENSGLFSSVSVKTFFDAYEQQKPLITNRLAQFDCSPCDKGVEDEEVEQRINNLWWDLTKVELSGGDLSESKFSAGTDDESLNNLARYINEIEISLTELLSDEKKDTIKRFDKSPIMMIDKIGPRDGMITSDFAPEVDEFGGQLCYNALRIAQLAALGYRLNVLQGAFAVSVPSSRDAICNNLSMDILEDKNVAHHSLSRCDSCFMFDNKNLAWSIARDEKQRPVKAAVLWHEYDNKVTGNK</sequence>
<dbReference type="AlphaFoldDB" id="A0A7S4QNM2"/>
<evidence type="ECO:0000313" key="1">
    <source>
        <dbReference type="EMBL" id="CAE4588812.1"/>
    </source>
</evidence>
<name>A0A7S4QNM2_9STRA</name>